<protein>
    <submittedName>
        <fullName evidence="4">Cupredoxin-like domain</fullName>
    </submittedName>
</protein>
<dbReference type="EMBL" id="CP011542">
    <property type="protein sequence ID" value="AKK07249.1"/>
    <property type="molecule type" value="Genomic_DNA"/>
</dbReference>
<sequence>MQPDSTTPNPPHLRNRSRATWHRKASKPVSFWMLTLIAASLIHWALPNYRWVLIHMFTLGIITNSIVLWSQHFTEKFLHQPLPESARPWQLRRIAILNLGIIITLAGQLLHTSVTYYWYLTAIGAVIVSVSLAIHAAYLALQYRNSRKTGTAHRYGASVISFICSAAFLSIGTIVGVVLARELASPLKENLLLSHLVLNILGFIGCAAIGALMLLFPAVWRTQAHYERPGLTFSLLVTGTLTAAIGAGLGYSHMSAAGLAIYIVGLLIPAGSWARCVQTVLTDPRDRITFAAASVLCAPLWLIGSLIVLTYRTATATHSAAITLPTMTFLVGFAAQLLIGVMSYLLPTTIGGGPNATRTGLTVYDRAGLFRSTLLNVGLAAWLYTDNSWLRVVLSILAMGSLAVFVVLSPLAVRAQLGVIRKNREPLSPATAPKLNQITAGLATLALVIAAFGGLVPTPSTPVTTGGTGKTTTVDVSMMNMSFSPNVLEIPVGNQLVVNLRNDDDQAHDLAFDNGVTSGRINPGAQTEITVGVITTNMAGWCTIAGHRIQGMELHILVTGAETETTTNPAVQHKPTKPVNNGSDDSLAPVTTR</sequence>
<feature type="transmembrane region" description="Helical" evidence="2">
    <location>
        <begin position="231"/>
        <end position="251"/>
    </location>
</feature>
<dbReference type="KEGG" id="cmv:CMUST_14785"/>
<evidence type="ECO:0000313" key="4">
    <source>
        <dbReference type="EMBL" id="AKK07249.1"/>
    </source>
</evidence>
<feature type="transmembrane region" description="Helical" evidence="2">
    <location>
        <begin position="52"/>
        <end position="70"/>
    </location>
</feature>
<feature type="transmembrane region" description="Helical" evidence="2">
    <location>
        <begin position="257"/>
        <end position="276"/>
    </location>
</feature>
<reference evidence="4 5" key="1">
    <citation type="journal article" date="2015" name="Genome Announc.">
        <title>Complete Genome Sequence of the Type Strain Corynebacterium mustelae DSM 45274, Isolated from Various Tissues of a Male Ferret with Lethal Sepsis.</title>
        <authorList>
            <person name="Ruckert C."/>
            <person name="Eimer J."/>
            <person name="Winkler A."/>
            <person name="Tauch A."/>
        </authorList>
    </citation>
    <scope>NUCLEOTIDE SEQUENCE [LARGE SCALE GENOMIC DNA]</scope>
    <source>
        <strain evidence="4 5">DSM 45274</strain>
    </source>
</reference>
<feature type="transmembrane region" description="Helical" evidence="2">
    <location>
        <begin position="29"/>
        <end position="46"/>
    </location>
</feature>
<gene>
    <name evidence="4" type="ORF">CMUST_14785</name>
</gene>
<dbReference type="Proteomes" id="UP000035199">
    <property type="component" value="Chromosome"/>
</dbReference>
<feature type="transmembrane region" description="Helical" evidence="2">
    <location>
        <begin position="116"/>
        <end position="138"/>
    </location>
</feature>
<organism evidence="4 5">
    <name type="scientific">Corynebacterium mustelae</name>
    <dbReference type="NCBI Taxonomy" id="571915"/>
    <lineage>
        <taxon>Bacteria</taxon>
        <taxon>Bacillati</taxon>
        <taxon>Actinomycetota</taxon>
        <taxon>Actinomycetes</taxon>
        <taxon>Mycobacteriales</taxon>
        <taxon>Corynebacteriaceae</taxon>
        <taxon>Corynebacterium</taxon>
    </lineage>
</organism>
<dbReference type="SUPFAM" id="SSF49503">
    <property type="entry name" value="Cupredoxins"/>
    <property type="match status" value="1"/>
</dbReference>
<dbReference type="Pfam" id="PF13473">
    <property type="entry name" value="Cupredoxin_1"/>
    <property type="match status" value="1"/>
</dbReference>
<feature type="transmembrane region" description="Helical" evidence="2">
    <location>
        <begin position="367"/>
        <end position="384"/>
    </location>
</feature>
<dbReference type="CDD" id="cd00920">
    <property type="entry name" value="Cupredoxin"/>
    <property type="match status" value="1"/>
</dbReference>
<reference evidence="5" key="2">
    <citation type="submission" date="2015-05" db="EMBL/GenBank/DDBJ databases">
        <title>Complete genome sequence of Corynebacterium mustelae DSM 45274, isolated from various tissues of a male ferret with lethal sepsis.</title>
        <authorList>
            <person name="Ruckert C."/>
            <person name="Albersmeier A."/>
            <person name="Winkler A."/>
            <person name="Tauch A."/>
        </authorList>
    </citation>
    <scope>NUCLEOTIDE SEQUENCE [LARGE SCALE GENOMIC DNA]</scope>
    <source>
        <strain evidence="5">DSM 45274</strain>
    </source>
</reference>
<feature type="transmembrane region" description="Helical" evidence="2">
    <location>
        <begin position="159"/>
        <end position="180"/>
    </location>
</feature>
<feature type="transmembrane region" description="Helical" evidence="2">
    <location>
        <begin position="91"/>
        <end position="110"/>
    </location>
</feature>
<feature type="transmembrane region" description="Helical" evidence="2">
    <location>
        <begin position="192"/>
        <end position="219"/>
    </location>
</feature>
<keyword evidence="2" id="KW-0472">Membrane</keyword>
<dbReference type="STRING" id="571915.CMUST_14785"/>
<evidence type="ECO:0000256" key="2">
    <source>
        <dbReference type="SAM" id="Phobius"/>
    </source>
</evidence>
<evidence type="ECO:0000259" key="3">
    <source>
        <dbReference type="Pfam" id="PF13473"/>
    </source>
</evidence>
<feature type="compositionally biased region" description="Polar residues" evidence="1">
    <location>
        <begin position="578"/>
        <end position="593"/>
    </location>
</feature>
<keyword evidence="2" id="KW-0812">Transmembrane</keyword>
<dbReference type="RefSeq" id="WP_047263115.1">
    <property type="nucleotide sequence ID" value="NZ_CP011542.1"/>
</dbReference>
<feature type="transmembrane region" description="Helical" evidence="2">
    <location>
        <begin position="322"/>
        <end position="346"/>
    </location>
</feature>
<evidence type="ECO:0000256" key="1">
    <source>
        <dbReference type="SAM" id="MobiDB-lite"/>
    </source>
</evidence>
<dbReference type="AlphaFoldDB" id="A0A0G3H1G8"/>
<feature type="transmembrane region" description="Helical" evidence="2">
    <location>
        <begin position="390"/>
        <end position="413"/>
    </location>
</feature>
<feature type="domain" description="EfeO-type cupredoxin-like" evidence="3">
    <location>
        <begin position="468"/>
        <end position="532"/>
    </location>
</feature>
<proteinExistence type="predicted"/>
<dbReference type="InterPro" id="IPR028096">
    <property type="entry name" value="EfeO_Cupredoxin"/>
</dbReference>
<dbReference type="InterPro" id="IPR008972">
    <property type="entry name" value="Cupredoxin"/>
</dbReference>
<accession>A0A0G3H1G8</accession>
<keyword evidence="5" id="KW-1185">Reference proteome</keyword>
<dbReference type="PATRIC" id="fig|571915.4.peg.3175"/>
<dbReference type="Gene3D" id="2.60.40.420">
    <property type="entry name" value="Cupredoxins - blue copper proteins"/>
    <property type="match status" value="1"/>
</dbReference>
<feature type="region of interest" description="Disordered" evidence="1">
    <location>
        <begin position="565"/>
        <end position="593"/>
    </location>
</feature>
<evidence type="ECO:0000313" key="5">
    <source>
        <dbReference type="Proteomes" id="UP000035199"/>
    </source>
</evidence>
<feature type="transmembrane region" description="Helical" evidence="2">
    <location>
        <begin position="288"/>
        <end position="310"/>
    </location>
</feature>
<keyword evidence="2" id="KW-1133">Transmembrane helix</keyword>
<name>A0A0G3H1G8_9CORY</name>